<protein>
    <recommendedName>
        <fullName evidence="5">Nitronate monooxygenase domain-containing protein</fullName>
    </recommendedName>
</protein>
<dbReference type="GO" id="GO:0018580">
    <property type="term" value="F:nitronate monooxygenase activity"/>
    <property type="evidence" value="ECO:0007669"/>
    <property type="project" value="InterPro"/>
</dbReference>
<dbReference type="InterPro" id="IPR004136">
    <property type="entry name" value="NMO"/>
</dbReference>
<evidence type="ECO:0000256" key="2">
    <source>
        <dbReference type="ARBA" id="ARBA00022643"/>
    </source>
</evidence>
<evidence type="ECO:0000256" key="3">
    <source>
        <dbReference type="ARBA" id="ARBA00023002"/>
    </source>
</evidence>
<sequence length="361" mass="37666">MTDPTPTAPDSRLHTRFCDLVGVRHPIVQTGMGWVAGSRLTAATARAGGLGIIAAAPMTFDQMVTAIDEVRAATTEPFGVNLRSDAGDIDRRVEHIITAEVRVASFAQAPDRRTVDRLRSAGVVVIPTIGARRHAEKVAEWGVDAVIAQGAEGGGHTGAIPTSLLIPQVLDAIDLPVIAAGGFTDGRGLAAALAWGADAVAMGTRFLLTRDSDVPDSIKAIYLATPVTGTVVTRAVDGAPQRVVATPMVQRLERSRLLAFPRAARNALRFRSLTGTPMSELLAEGLRMKRSGDLTWGQVAMAANAPMLTRATMVDGHPEVGILPTGQGVGSIDELPTCAELIGRTVAEASAALDRLCGPAG</sequence>
<dbReference type="PANTHER" id="PTHR32332">
    <property type="entry name" value="2-NITROPROPANE DIOXYGENASE"/>
    <property type="match status" value="1"/>
</dbReference>
<name>A0A381NIG9_9ZZZZ</name>
<evidence type="ECO:0000256" key="1">
    <source>
        <dbReference type="ARBA" id="ARBA00022630"/>
    </source>
</evidence>
<reference evidence="4" key="1">
    <citation type="submission" date="2018-05" db="EMBL/GenBank/DDBJ databases">
        <authorList>
            <person name="Lanie J.A."/>
            <person name="Ng W.-L."/>
            <person name="Kazmierczak K.M."/>
            <person name="Andrzejewski T.M."/>
            <person name="Davidsen T.M."/>
            <person name="Wayne K.J."/>
            <person name="Tettelin H."/>
            <person name="Glass J.I."/>
            <person name="Rusch D."/>
            <person name="Podicherti R."/>
            <person name="Tsui H.-C.T."/>
            <person name="Winkler M.E."/>
        </authorList>
    </citation>
    <scope>NUCLEOTIDE SEQUENCE</scope>
</reference>
<dbReference type="Pfam" id="PF03060">
    <property type="entry name" value="NMO"/>
    <property type="match status" value="2"/>
</dbReference>
<accession>A0A381NIG9</accession>
<evidence type="ECO:0008006" key="5">
    <source>
        <dbReference type="Google" id="ProtNLM"/>
    </source>
</evidence>
<dbReference type="CDD" id="cd04730">
    <property type="entry name" value="NPD_like"/>
    <property type="match status" value="1"/>
</dbReference>
<dbReference type="AlphaFoldDB" id="A0A381NIG9"/>
<gene>
    <name evidence="4" type="ORF">METZ01_LOCUS7240</name>
</gene>
<keyword evidence="2" id="KW-0288">FMN</keyword>
<dbReference type="PANTHER" id="PTHR32332:SF20">
    <property type="entry name" value="2-NITROPROPANE DIOXYGENASE-LIKE PROTEIN"/>
    <property type="match status" value="1"/>
</dbReference>
<proteinExistence type="predicted"/>
<dbReference type="SUPFAM" id="SSF51412">
    <property type="entry name" value="Inosine monophosphate dehydrogenase (IMPDH)"/>
    <property type="match status" value="1"/>
</dbReference>
<dbReference type="EMBL" id="UINC01000385">
    <property type="protein sequence ID" value="SUZ54386.1"/>
    <property type="molecule type" value="Genomic_DNA"/>
</dbReference>
<organism evidence="4">
    <name type="scientific">marine metagenome</name>
    <dbReference type="NCBI Taxonomy" id="408172"/>
    <lineage>
        <taxon>unclassified sequences</taxon>
        <taxon>metagenomes</taxon>
        <taxon>ecological metagenomes</taxon>
    </lineage>
</organism>
<dbReference type="Gene3D" id="3.20.20.70">
    <property type="entry name" value="Aldolase class I"/>
    <property type="match status" value="1"/>
</dbReference>
<evidence type="ECO:0000313" key="4">
    <source>
        <dbReference type="EMBL" id="SUZ54386.1"/>
    </source>
</evidence>
<keyword evidence="3" id="KW-0560">Oxidoreductase</keyword>
<dbReference type="InterPro" id="IPR013785">
    <property type="entry name" value="Aldolase_TIM"/>
</dbReference>
<keyword evidence="1" id="KW-0285">Flavoprotein</keyword>